<organism evidence="2 3">
    <name type="scientific">Salipiger bermudensis (strain DSM 26914 / JCM 13377 / KCTC 12554 / HTCC2601)</name>
    <name type="common">Pelagibaca bermudensis</name>
    <dbReference type="NCBI Taxonomy" id="314265"/>
    <lineage>
        <taxon>Bacteria</taxon>
        <taxon>Pseudomonadati</taxon>
        <taxon>Pseudomonadota</taxon>
        <taxon>Alphaproteobacteria</taxon>
        <taxon>Rhodobacterales</taxon>
        <taxon>Roseobacteraceae</taxon>
        <taxon>Salipiger</taxon>
    </lineage>
</organism>
<gene>
    <name evidence="2" type="ORF">R2601_10439</name>
</gene>
<keyword evidence="3" id="KW-1185">Reference proteome</keyword>
<protein>
    <recommendedName>
        <fullName evidence="4">DUF4345 domain-containing protein</fullName>
    </recommendedName>
</protein>
<dbReference type="RefSeq" id="WP_007793237.1">
    <property type="nucleotide sequence ID" value="NZ_DS022276.1"/>
</dbReference>
<evidence type="ECO:0000313" key="3">
    <source>
        <dbReference type="Proteomes" id="UP000006230"/>
    </source>
</evidence>
<dbReference type="OrthoDB" id="7866367at2"/>
<name>Q0FNM9_SALBH</name>
<evidence type="ECO:0008006" key="4">
    <source>
        <dbReference type="Google" id="ProtNLM"/>
    </source>
</evidence>
<feature type="transmembrane region" description="Helical" evidence="1">
    <location>
        <begin position="12"/>
        <end position="34"/>
    </location>
</feature>
<dbReference type="GeneID" id="92504249"/>
<feature type="transmembrane region" description="Helical" evidence="1">
    <location>
        <begin position="40"/>
        <end position="61"/>
    </location>
</feature>
<dbReference type="AlphaFoldDB" id="Q0FNM9"/>
<dbReference type="EMBL" id="AATQ01000022">
    <property type="protein sequence ID" value="EAU45715.1"/>
    <property type="molecule type" value="Genomic_DNA"/>
</dbReference>
<reference evidence="2 3" key="1">
    <citation type="journal article" date="2010" name="J. Bacteriol.">
        <title>Genome sequences of Pelagibaca bermudensis HTCC2601T and Maritimibacter alkaliphilus HTCC2654T, the type strains of two marine Roseobacter genera.</title>
        <authorList>
            <person name="Thrash J.C."/>
            <person name="Cho J.C."/>
            <person name="Ferriera S."/>
            <person name="Johnson J."/>
            <person name="Vergin K.L."/>
            <person name="Giovannoni S.J."/>
        </authorList>
    </citation>
    <scope>NUCLEOTIDE SEQUENCE [LARGE SCALE GENOMIC DNA]</scope>
    <source>
        <strain evidence="3">DSM 26914 / JCM 13377 / KCTC 12554 / HTCC2601</strain>
    </source>
</reference>
<dbReference type="HOGENOM" id="CLU_149260_1_0_5"/>
<keyword evidence="1" id="KW-0472">Membrane</keyword>
<feature type="transmembrane region" description="Helical" evidence="1">
    <location>
        <begin position="73"/>
        <end position="94"/>
    </location>
</feature>
<feature type="transmembrane region" description="Helical" evidence="1">
    <location>
        <begin position="100"/>
        <end position="120"/>
    </location>
</feature>
<sequence length="126" mass="13545">MPDYRTTCQIHAAVLAALFATYLLLPFAPLWVFGQEALPGAVFMTRRASVVFLGIAAMLMLSRNAPRSEARQAIVIGLIIVYLGLALIGAQATLRGVAGWLTWLTVAAELVLAASLVPHLRSRETA</sequence>
<dbReference type="eggNOG" id="ENOG5033J0J">
    <property type="taxonomic scope" value="Bacteria"/>
</dbReference>
<proteinExistence type="predicted"/>
<evidence type="ECO:0000313" key="2">
    <source>
        <dbReference type="EMBL" id="EAU45715.1"/>
    </source>
</evidence>
<keyword evidence="1" id="KW-0812">Transmembrane</keyword>
<dbReference type="Proteomes" id="UP000006230">
    <property type="component" value="Unassembled WGS sequence"/>
</dbReference>
<dbReference type="STRING" id="314265.R2601_10439"/>
<evidence type="ECO:0000256" key="1">
    <source>
        <dbReference type="SAM" id="Phobius"/>
    </source>
</evidence>
<comment type="caution">
    <text evidence="2">The sequence shown here is derived from an EMBL/GenBank/DDBJ whole genome shotgun (WGS) entry which is preliminary data.</text>
</comment>
<accession>Q0FNM9</accession>
<keyword evidence="1" id="KW-1133">Transmembrane helix</keyword>